<dbReference type="EMBL" id="AFZZ01000147">
    <property type="protein sequence ID" value="EHJ39392.1"/>
    <property type="molecule type" value="Genomic_DNA"/>
</dbReference>
<dbReference type="PATRIC" id="fig|1002367.3.peg.1337"/>
<dbReference type="eggNOG" id="COG0553">
    <property type="taxonomic scope" value="Bacteria"/>
</dbReference>
<dbReference type="HOGENOM" id="CLU_527547_0_0_10"/>
<evidence type="ECO:0000313" key="3">
    <source>
        <dbReference type="Proteomes" id="UP000004407"/>
    </source>
</evidence>
<dbReference type="Gene3D" id="3.40.960.10">
    <property type="entry name" value="VSR Endonuclease"/>
    <property type="match status" value="1"/>
</dbReference>
<dbReference type="Proteomes" id="UP000004407">
    <property type="component" value="Unassembled WGS sequence"/>
</dbReference>
<dbReference type="eggNOG" id="COG1996">
    <property type="taxonomic scope" value="Bacteria"/>
</dbReference>
<feature type="domain" description="Treble clef zinc finger" evidence="1">
    <location>
        <begin position="32"/>
        <end position="85"/>
    </location>
</feature>
<protein>
    <recommendedName>
        <fullName evidence="1">Treble clef zinc finger domain-containing protein</fullName>
    </recommendedName>
</protein>
<feature type="domain" description="Treble clef zinc finger" evidence="1">
    <location>
        <begin position="106"/>
        <end position="164"/>
    </location>
</feature>
<feature type="domain" description="Treble clef zinc finger" evidence="1">
    <location>
        <begin position="312"/>
        <end position="365"/>
    </location>
</feature>
<gene>
    <name evidence="2" type="ORF">HMPREF0673_01655</name>
</gene>
<name>G6AYE5_9BACT</name>
<evidence type="ECO:0000313" key="2">
    <source>
        <dbReference type="EMBL" id="EHJ39392.1"/>
    </source>
</evidence>
<dbReference type="PANTHER" id="PTHR37317">
    <property type="entry name" value="BLR8090 PROTEIN"/>
    <property type="match status" value="1"/>
</dbReference>
<comment type="caution">
    <text evidence="2">The sequence shown here is derived from an EMBL/GenBank/DDBJ whole genome shotgun (WGS) entry which is preliminary data.</text>
</comment>
<evidence type="ECO:0000259" key="1">
    <source>
        <dbReference type="Pfam" id="PF14311"/>
    </source>
</evidence>
<reference evidence="2 3" key="1">
    <citation type="submission" date="2011-08" db="EMBL/GenBank/DDBJ databases">
        <authorList>
            <person name="Weinstock G."/>
            <person name="Sodergren E."/>
            <person name="Clifton S."/>
            <person name="Fulton L."/>
            <person name="Fulton B."/>
            <person name="Courtney L."/>
            <person name="Fronick C."/>
            <person name="Harrison M."/>
            <person name="Strong C."/>
            <person name="Farmer C."/>
            <person name="Delahaunty K."/>
            <person name="Markovic C."/>
            <person name="Hall O."/>
            <person name="Minx P."/>
            <person name="Tomlinson C."/>
            <person name="Mitreva M."/>
            <person name="Hou S."/>
            <person name="Chen J."/>
            <person name="Wollam A."/>
            <person name="Pepin K.H."/>
            <person name="Johnson M."/>
            <person name="Bhonagiri V."/>
            <person name="Zhang X."/>
            <person name="Suruliraj S."/>
            <person name="Warren W."/>
            <person name="Chinwalla A."/>
            <person name="Mardis E.R."/>
            <person name="Wilson R.K."/>
        </authorList>
    </citation>
    <scope>NUCLEOTIDE SEQUENCE [LARGE SCALE GENOMIC DNA]</scope>
    <source>
        <strain evidence="2 3">DSM 18206</strain>
    </source>
</reference>
<feature type="domain" description="Treble clef zinc finger" evidence="1">
    <location>
        <begin position="382"/>
        <end position="440"/>
    </location>
</feature>
<dbReference type="InterPro" id="IPR025487">
    <property type="entry name" value="DUF4379"/>
</dbReference>
<dbReference type="AlphaFoldDB" id="G6AYE5"/>
<organism evidence="2 3">
    <name type="scientific">Leyella stercorea DSM 18206</name>
    <dbReference type="NCBI Taxonomy" id="1002367"/>
    <lineage>
        <taxon>Bacteria</taxon>
        <taxon>Pseudomonadati</taxon>
        <taxon>Bacteroidota</taxon>
        <taxon>Bacteroidia</taxon>
        <taxon>Bacteroidales</taxon>
        <taxon>Prevotellaceae</taxon>
        <taxon>Leyella</taxon>
    </lineage>
</organism>
<accession>G6AYE5</accession>
<dbReference type="PANTHER" id="PTHR37317:SF1">
    <property type="entry name" value="ZINC-RIBBON DOMAIN-CONTAINING PROTEIN-RELATED"/>
    <property type="match status" value="1"/>
</dbReference>
<proteinExistence type="predicted"/>
<dbReference type="Pfam" id="PF14311">
    <property type="entry name" value="DUF4379"/>
    <property type="match status" value="4"/>
</dbReference>
<sequence>MNDPYKKSYILKRILKEGSFEDNYPERALDWDYDDERNQPYKPSDFLSGSNKLIYWKCHVCGYKSETPTSIQSHAKKMFPCKRCAIKGRTNQRYGEDPITITNPELLKEWDYEKNEQEGIFSEDVTNHDTKTQVHWVCKRGHHWKNSVSYRLHRTSGECPICQREMHTSFPEQVLYFYFNQHIECINGYKLENNSHIDIFIPSKMIGIEYDGPKHKTPKQKARDERKEVLLQKMGIKLYRVIESEYFSVKKDAVHVIYDKNYAYLNYAIENLCYLIGIPYVAIDVEKNKVAIKESYLTRKKENSIARLYPHLLTEWDYEKNGNIDPECISRGSSLKLYWKCKNGHSWYAPSSSRTQGYGCPYCAGVKLLIGFNDFATKSPQLLDEWDYKENGKQGIMPNNISAGNSKQKVYWICKNFPEHKWTATVADRIQGTGCPYCAEELRKVTKRKTYVKKNGSFAEKYPELLKDWFYEKNETLNVFPNKIPSHYSEVV</sequence>